<evidence type="ECO:0000256" key="1">
    <source>
        <dbReference type="SAM" id="MobiDB-lite"/>
    </source>
</evidence>
<keyword evidence="3" id="KW-1185">Reference proteome</keyword>
<gene>
    <name evidence="2" type="ORF">CLUMA_CG014703</name>
</gene>
<organism evidence="2 3">
    <name type="scientific">Clunio marinus</name>
    <dbReference type="NCBI Taxonomy" id="568069"/>
    <lineage>
        <taxon>Eukaryota</taxon>
        <taxon>Metazoa</taxon>
        <taxon>Ecdysozoa</taxon>
        <taxon>Arthropoda</taxon>
        <taxon>Hexapoda</taxon>
        <taxon>Insecta</taxon>
        <taxon>Pterygota</taxon>
        <taxon>Neoptera</taxon>
        <taxon>Endopterygota</taxon>
        <taxon>Diptera</taxon>
        <taxon>Nematocera</taxon>
        <taxon>Chironomoidea</taxon>
        <taxon>Chironomidae</taxon>
        <taxon>Clunio</taxon>
    </lineage>
</organism>
<sequence>MPKSKLVTPCNEQGTFDVHTNGSTFERENPLEACETNFANLPWPRSHQDEPEKEQERKKKRKICLRCAINKTLSDKNKKLSKKDEDEETIKRKKTRSRHTYPPTTVRMVIDLRTLEQTPIKQDEGEKIHQRNQMNNLSFKCKKVCYEGIVGGGKRVLNRFSINIHCAKLTNESHAKSSNDLKRQKNDDGTEGSATISLAFHLPLTTSYNRDKTRKKKL</sequence>
<feature type="compositionally biased region" description="Basic and acidic residues" evidence="1">
    <location>
        <begin position="46"/>
        <end position="57"/>
    </location>
</feature>
<evidence type="ECO:0000313" key="2">
    <source>
        <dbReference type="EMBL" id="CRL01135.1"/>
    </source>
</evidence>
<feature type="region of interest" description="Disordered" evidence="1">
    <location>
        <begin position="76"/>
        <end position="100"/>
    </location>
</feature>
<protein>
    <submittedName>
        <fullName evidence="2">CLUMA_CG014703, isoform A</fullName>
    </submittedName>
</protein>
<dbReference type="Proteomes" id="UP000183832">
    <property type="component" value="Unassembled WGS sequence"/>
</dbReference>
<dbReference type="EMBL" id="CVRI01000055">
    <property type="protein sequence ID" value="CRL01135.1"/>
    <property type="molecule type" value="Genomic_DNA"/>
</dbReference>
<name>A0A1J1ILL7_9DIPT</name>
<feature type="region of interest" description="Disordered" evidence="1">
    <location>
        <begin position="39"/>
        <end position="59"/>
    </location>
</feature>
<reference evidence="2 3" key="1">
    <citation type="submission" date="2015-04" db="EMBL/GenBank/DDBJ databases">
        <authorList>
            <person name="Syromyatnikov M.Y."/>
            <person name="Popov V.N."/>
        </authorList>
    </citation>
    <scope>NUCLEOTIDE SEQUENCE [LARGE SCALE GENOMIC DNA]</scope>
</reference>
<evidence type="ECO:0000313" key="3">
    <source>
        <dbReference type="Proteomes" id="UP000183832"/>
    </source>
</evidence>
<accession>A0A1J1ILL7</accession>
<proteinExistence type="predicted"/>
<dbReference type="AlphaFoldDB" id="A0A1J1ILL7"/>